<dbReference type="InterPro" id="IPR051420">
    <property type="entry name" value="Ser_Thr_Kinases_DiverseReg"/>
</dbReference>
<keyword evidence="2" id="KW-0723">Serine/threonine-protein kinase</keyword>
<evidence type="ECO:0000256" key="8">
    <source>
        <dbReference type="ARBA" id="ARBA00048679"/>
    </source>
</evidence>
<dbReference type="InterPro" id="IPR011009">
    <property type="entry name" value="Kinase-like_dom_sf"/>
</dbReference>
<evidence type="ECO:0000256" key="1">
    <source>
        <dbReference type="ARBA" id="ARBA00012513"/>
    </source>
</evidence>
<protein>
    <recommendedName>
        <fullName evidence="1">non-specific serine/threonine protein kinase</fullName>
        <ecNumber evidence="1">2.7.11.1</ecNumber>
    </recommendedName>
</protein>
<evidence type="ECO:0000256" key="4">
    <source>
        <dbReference type="ARBA" id="ARBA00022741"/>
    </source>
</evidence>
<evidence type="ECO:0000313" key="10">
    <source>
        <dbReference type="Proteomes" id="UP001157418"/>
    </source>
</evidence>
<proteinExistence type="predicted"/>
<dbReference type="Proteomes" id="UP001157418">
    <property type="component" value="Unassembled WGS sequence"/>
</dbReference>
<evidence type="ECO:0000256" key="3">
    <source>
        <dbReference type="ARBA" id="ARBA00022679"/>
    </source>
</evidence>
<keyword evidence="6" id="KW-0067">ATP-binding</keyword>
<dbReference type="Gene3D" id="1.10.510.10">
    <property type="entry name" value="Transferase(Phosphotransferase) domain 1"/>
    <property type="match status" value="1"/>
</dbReference>
<dbReference type="GO" id="GO:0005524">
    <property type="term" value="F:ATP binding"/>
    <property type="evidence" value="ECO:0007669"/>
    <property type="project" value="UniProtKB-KW"/>
</dbReference>
<evidence type="ECO:0000256" key="6">
    <source>
        <dbReference type="ARBA" id="ARBA00022840"/>
    </source>
</evidence>
<dbReference type="EC" id="2.7.11.1" evidence="1"/>
<evidence type="ECO:0000256" key="5">
    <source>
        <dbReference type="ARBA" id="ARBA00022777"/>
    </source>
</evidence>
<keyword evidence="10" id="KW-1185">Reference proteome</keyword>
<comment type="caution">
    <text evidence="9">The sequence shown here is derived from an EMBL/GenBank/DDBJ whole genome shotgun (WGS) entry which is preliminary data.</text>
</comment>
<gene>
    <name evidence="9" type="ORF">LVIROSA_LOCUS1845</name>
</gene>
<dbReference type="PANTHER" id="PTHR48005">
    <property type="entry name" value="LEUCINE RICH REPEAT KINASE 2"/>
    <property type="match status" value="1"/>
</dbReference>
<keyword evidence="3" id="KW-0808">Transferase</keyword>
<evidence type="ECO:0000256" key="7">
    <source>
        <dbReference type="ARBA" id="ARBA00047899"/>
    </source>
</evidence>
<dbReference type="GO" id="GO:0004674">
    <property type="term" value="F:protein serine/threonine kinase activity"/>
    <property type="evidence" value="ECO:0007669"/>
    <property type="project" value="UniProtKB-KW"/>
</dbReference>
<keyword evidence="5" id="KW-0418">Kinase</keyword>
<organism evidence="9 10">
    <name type="scientific">Lactuca virosa</name>
    <dbReference type="NCBI Taxonomy" id="75947"/>
    <lineage>
        <taxon>Eukaryota</taxon>
        <taxon>Viridiplantae</taxon>
        <taxon>Streptophyta</taxon>
        <taxon>Embryophyta</taxon>
        <taxon>Tracheophyta</taxon>
        <taxon>Spermatophyta</taxon>
        <taxon>Magnoliopsida</taxon>
        <taxon>eudicotyledons</taxon>
        <taxon>Gunneridae</taxon>
        <taxon>Pentapetalae</taxon>
        <taxon>asterids</taxon>
        <taxon>campanulids</taxon>
        <taxon>Asterales</taxon>
        <taxon>Asteraceae</taxon>
        <taxon>Cichorioideae</taxon>
        <taxon>Cichorieae</taxon>
        <taxon>Lactucinae</taxon>
        <taxon>Lactuca</taxon>
    </lineage>
</organism>
<comment type="catalytic activity">
    <reaction evidence="7">
        <text>L-threonyl-[protein] + ATP = O-phospho-L-threonyl-[protein] + ADP + H(+)</text>
        <dbReference type="Rhea" id="RHEA:46608"/>
        <dbReference type="Rhea" id="RHEA-COMP:11060"/>
        <dbReference type="Rhea" id="RHEA-COMP:11605"/>
        <dbReference type="ChEBI" id="CHEBI:15378"/>
        <dbReference type="ChEBI" id="CHEBI:30013"/>
        <dbReference type="ChEBI" id="CHEBI:30616"/>
        <dbReference type="ChEBI" id="CHEBI:61977"/>
        <dbReference type="ChEBI" id="CHEBI:456216"/>
        <dbReference type="EC" id="2.7.11.1"/>
    </reaction>
</comment>
<dbReference type="EMBL" id="CAKMRJ010000001">
    <property type="protein sequence ID" value="CAH1413905.1"/>
    <property type="molecule type" value="Genomic_DNA"/>
</dbReference>
<comment type="catalytic activity">
    <reaction evidence="8">
        <text>L-seryl-[protein] + ATP = O-phospho-L-seryl-[protein] + ADP + H(+)</text>
        <dbReference type="Rhea" id="RHEA:17989"/>
        <dbReference type="Rhea" id="RHEA-COMP:9863"/>
        <dbReference type="Rhea" id="RHEA-COMP:11604"/>
        <dbReference type="ChEBI" id="CHEBI:15378"/>
        <dbReference type="ChEBI" id="CHEBI:29999"/>
        <dbReference type="ChEBI" id="CHEBI:30616"/>
        <dbReference type="ChEBI" id="CHEBI:83421"/>
        <dbReference type="ChEBI" id="CHEBI:456216"/>
        <dbReference type="EC" id="2.7.11.1"/>
    </reaction>
</comment>
<accession>A0AAU9LHE7</accession>
<sequence>MMGANEKCDVYSFGVVALAVVMGKHTGELITSLPTLSADYPVPTNGGDSRIPPPSSQLEKQVKLVLILSRACLNSNPCERPTMQQVSNLLMKDLL</sequence>
<name>A0AAU9LHE7_9ASTR</name>
<dbReference type="SUPFAM" id="SSF56112">
    <property type="entry name" value="Protein kinase-like (PK-like)"/>
    <property type="match status" value="1"/>
</dbReference>
<dbReference type="AlphaFoldDB" id="A0AAU9LHE7"/>
<evidence type="ECO:0000313" key="9">
    <source>
        <dbReference type="EMBL" id="CAH1413905.1"/>
    </source>
</evidence>
<keyword evidence="4" id="KW-0547">Nucleotide-binding</keyword>
<dbReference type="PANTHER" id="PTHR48005:SF16">
    <property type="entry name" value="MDIS1-INTERACTING RECEPTOR LIKE KINASE 2-LIKE ISOFORM X1"/>
    <property type="match status" value="1"/>
</dbReference>
<reference evidence="9 10" key="1">
    <citation type="submission" date="2022-01" db="EMBL/GenBank/DDBJ databases">
        <authorList>
            <person name="Xiong W."/>
            <person name="Schranz E."/>
        </authorList>
    </citation>
    <scope>NUCLEOTIDE SEQUENCE [LARGE SCALE GENOMIC DNA]</scope>
</reference>
<evidence type="ECO:0000256" key="2">
    <source>
        <dbReference type="ARBA" id="ARBA00022527"/>
    </source>
</evidence>